<proteinExistence type="inferred from homology"/>
<feature type="binding site" evidence="5">
    <location>
        <position position="131"/>
    </location>
    <ligand>
        <name>S-adenosyl-L-methionine</name>
        <dbReference type="ChEBI" id="CHEBI:59789"/>
    </ligand>
</feature>
<keyword evidence="7" id="KW-1185">Reference proteome</keyword>
<keyword evidence="1 5" id="KW-0489">Methyltransferase</keyword>
<comment type="function">
    <text evidence="5">O-methyltransferase that catalyzes the 2 O-methylation steps in the ubiquinone biosynthetic pathway.</text>
</comment>
<evidence type="ECO:0000256" key="3">
    <source>
        <dbReference type="ARBA" id="ARBA00022688"/>
    </source>
</evidence>
<keyword evidence="3 5" id="KW-0831">Ubiquinone biosynthesis</keyword>
<evidence type="ECO:0000313" key="7">
    <source>
        <dbReference type="Proteomes" id="UP001156601"/>
    </source>
</evidence>
<dbReference type="Gene3D" id="3.40.50.150">
    <property type="entry name" value="Vaccinia Virus protein VP39"/>
    <property type="match status" value="1"/>
</dbReference>
<dbReference type="EC" id="2.1.1.64" evidence="5"/>
<dbReference type="Proteomes" id="UP001156601">
    <property type="component" value="Unassembled WGS sequence"/>
</dbReference>
<evidence type="ECO:0000256" key="2">
    <source>
        <dbReference type="ARBA" id="ARBA00022679"/>
    </source>
</evidence>
<dbReference type="EMBL" id="BSOT01000005">
    <property type="protein sequence ID" value="GLR69966.1"/>
    <property type="molecule type" value="Genomic_DNA"/>
</dbReference>
<evidence type="ECO:0000256" key="1">
    <source>
        <dbReference type="ARBA" id="ARBA00022603"/>
    </source>
</evidence>
<dbReference type="RefSeq" id="WP_284216271.1">
    <property type="nucleotide sequence ID" value="NZ_BSOT01000005.1"/>
</dbReference>
<dbReference type="GO" id="GO:0102208">
    <property type="term" value="F:2-polyprenyl-6-hydroxyphenol methylase activity"/>
    <property type="evidence" value="ECO:0007669"/>
    <property type="project" value="UniProtKB-EC"/>
</dbReference>
<dbReference type="InterPro" id="IPR029063">
    <property type="entry name" value="SAM-dependent_MTases_sf"/>
</dbReference>
<keyword evidence="6" id="KW-0830">Ubiquinone</keyword>
<comment type="similarity">
    <text evidence="5">Belongs to the methyltransferase superfamily. UbiG/COQ3 family.</text>
</comment>
<reference evidence="6" key="1">
    <citation type="journal article" date="2014" name="Int. J. Syst. Evol. Microbiol.">
        <title>Complete genome sequence of Corynebacterium casei LMG S-19264T (=DSM 44701T), isolated from a smear-ripened cheese.</title>
        <authorList>
            <consortium name="US DOE Joint Genome Institute (JGI-PGF)"/>
            <person name="Walter F."/>
            <person name="Albersmeier A."/>
            <person name="Kalinowski J."/>
            <person name="Ruckert C."/>
        </authorList>
    </citation>
    <scope>NUCLEOTIDE SEQUENCE</scope>
    <source>
        <strain evidence="6">NBRC 110023</strain>
    </source>
</reference>
<feature type="binding site" evidence="5">
    <location>
        <position position="87"/>
    </location>
    <ligand>
        <name>S-adenosyl-L-methionine</name>
        <dbReference type="ChEBI" id="CHEBI:59789"/>
    </ligand>
</feature>
<accession>A0AA37SUB1</accession>
<feature type="binding site" evidence="5">
    <location>
        <position position="66"/>
    </location>
    <ligand>
        <name>S-adenosyl-L-methionine</name>
        <dbReference type="ChEBI" id="CHEBI:59789"/>
    </ligand>
</feature>
<feature type="binding site" evidence="5">
    <location>
        <position position="46"/>
    </location>
    <ligand>
        <name>S-adenosyl-L-methionine</name>
        <dbReference type="ChEBI" id="CHEBI:59789"/>
    </ligand>
</feature>
<comment type="catalytic activity">
    <reaction evidence="5">
        <text>a 3-(all-trans-polyprenyl)benzene-1,2-diol + S-adenosyl-L-methionine = a 2-methoxy-6-(all-trans-polyprenyl)phenol + S-adenosyl-L-homocysteine + H(+)</text>
        <dbReference type="Rhea" id="RHEA:31411"/>
        <dbReference type="Rhea" id="RHEA-COMP:9550"/>
        <dbReference type="Rhea" id="RHEA-COMP:9551"/>
        <dbReference type="ChEBI" id="CHEBI:15378"/>
        <dbReference type="ChEBI" id="CHEBI:57856"/>
        <dbReference type="ChEBI" id="CHEBI:59789"/>
        <dbReference type="ChEBI" id="CHEBI:62729"/>
        <dbReference type="ChEBI" id="CHEBI:62731"/>
        <dbReference type="EC" id="2.1.1.222"/>
    </reaction>
</comment>
<dbReference type="PANTHER" id="PTHR43464">
    <property type="entry name" value="METHYLTRANSFERASE"/>
    <property type="match status" value="1"/>
</dbReference>
<reference evidence="6" key="2">
    <citation type="submission" date="2023-01" db="EMBL/GenBank/DDBJ databases">
        <title>Draft genome sequence of Agaribacter marinus strain NBRC 110023.</title>
        <authorList>
            <person name="Sun Q."/>
            <person name="Mori K."/>
        </authorList>
    </citation>
    <scope>NUCLEOTIDE SEQUENCE</scope>
    <source>
        <strain evidence="6">NBRC 110023</strain>
    </source>
</reference>
<dbReference type="FunFam" id="3.40.50.150:FF:000028">
    <property type="entry name" value="Ubiquinone biosynthesis O-methyltransferase"/>
    <property type="match status" value="1"/>
</dbReference>
<dbReference type="AlphaFoldDB" id="A0AA37SUB1"/>
<comment type="caution">
    <text evidence="6">The sequence shown here is derived from an EMBL/GenBank/DDBJ whole genome shotgun (WGS) entry which is preliminary data.</text>
</comment>
<evidence type="ECO:0000256" key="4">
    <source>
        <dbReference type="ARBA" id="ARBA00022691"/>
    </source>
</evidence>
<dbReference type="HAMAP" id="MF_00472">
    <property type="entry name" value="UbiG"/>
    <property type="match status" value="1"/>
</dbReference>
<dbReference type="EC" id="2.1.1.222" evidence="5"/>
<gene>
    <name evidence="6" type="primary">ubiG_1</name>
    <name evidence="5" type="synonym">ubiG</name>
    <name evidence="6" type="ORF">GCM10007852_08740</name>
</gene>
<dbReference type="Pfam" id="PF13489">
    <property type="entry name" value="Methyltransf_23"/>
    <property type="match status" value="1"/>
</dbReference>
<evidence type="ECO:0000313" key="6">
    <source>
        <dbReference type="EMBL" id="GLR69966.1"/>
    </source>
</evidence>
<comment type="catalytic activity">
    <reaction evidence="5">
        <text>a 3-demethylubiquinol + S-adenosyl-L-methionine = a ubiquinol + S-adenosyl-L-homocysteine + H(+)</text>
        <dbReference type="Rhea" id="RHEA:44380"/>
        <dbReference type="Rhea" id="RHEA-COMP:9566"/>
        <dbReference type="Rhea" id="RHEA-COMP:10914"/>
        <dbReference type="ChEBI" id="CHEBI:15378"/>
        <dbReference type="ChEBI" id="CHEBI:17976"/>
        <dbReference type="ChEBI" id="CHEBI:57856"/>
        <dbReference type="ChEBI" id="CHEBI:59789"/>
        <dbReference type="ChEBI" id="CHEBI:84422"/>
        <dbReference type="EC" id="2.1.1.64"/>
    </reaction>
</comment>
<dbReference type="CDD" id="cd02440">
    <property type="entry name" value="AdoMet_MTases"/>
    <property type="match status" value="1"/>
</dbReference>
<sequence length="243" mass="26905">MSDLSNSNQSSANVDAEELSKFAELAAYWWDRDGEFKSLHDINPLRVDYIENQANGIFGKQIIDIGCGGGILSEALATKGANVTGIDMVEASLEVANLHRLESGLHVQYHLSTAEQWAEQHACEYDIVCCLEMLEHVPHPESIVAAAAKLVKPGGMVIFSTLNRNPKSWLMAIAAAEYLFNMVPKGTHDHAKFIKPSELLNMIETTQLQVSDMTGLHFNPIKQQYFLSNMNVDVNYFVVCTSS</sequence>
<dbReference type="NCBIfam" id="TIGR01983">
    <property type="entry name" value="UbiG"/>
    <property type="match status" value="1"/>
</dbReference>
<evidence type="ECO:0000256" key="5">
    <source>
        <dbReference type="HAMAP-Rule" id="MF_00472"/>
    </source>
</evidence>
<keyword evidence="4 5" id="KW-0949">S-adenosyl-L-methionine</keyword>
<dbReference type="SUPFAM" id="SSF53335">
    <property type="entry name" value="S-adenosyl-L-methionine-dependent methyltransferases"/>
    <property type="match status" value="1"/>
</dbReference>
<name>A0AA37SUB1_9ALTE</name>
<dbReference type="GO" id="GO:0061542">
    <property type="term" value="F:3-demethylubiquinol 3-O-methyltransferase activity"/>
    <property type="evidence" value="ECO:0007669"/>
    <property type="project" value="UniProtKB-UniRule"/>
</dbReference>
<dbReference type="PANTHER" id="PTHR43464:SF19">
    <property type="entry name" value="UBIQUINONE BIOSYNTHESIS O-METHYLTRANSFERASE, MITOCHONDRIAL"/>
    <property type="match status" value="1"/>
</dbReference>
<dbReference type="GO" id="GO:0032259">
    <property type="term" value="P:methylation"/>
    <property type="evidence" value="ECO:0007669"/>
    <property type="project" value="UniProtKB-KW"/>
</dbReference>
<protein>
    <recommendedName>
        <fullName evidence="5">Ubiquinone biosynthesis O-methyltransferase</fullName>
    </recommendedName>
    <alternativeName>
        <fullName evidence="5">2-polyprenyl-6-hydroxyphenol methylase</fullName>
        <ecNumber evidence="5">2.1.1.222</ecNumber>
    </alternativeName>
    <alternativeName>
        <fullName evidence="5">3-demethylubiquinone 3-O-methyltransferase</fullName>
        <ecNumber evidence="5">2.1.1.64</ecNumber>
    </alternativeName>
</protein>
<comment type="pathway">
    <text evidence="5">Cofactor biosynthesis; ubiquinone biosynthesis.</text>
</comment>
<keyword evidence="2 5" id="KW-0808">Transferase</keyword>
<dbReference type="GO" id="GO:0010420">
    <property type="term" value="F:polyprenyldihydroxybenzoate methyltransferase activity"/>
    <property type="evidence" value="ECO:0007669"/>
    <property type="project" value="InterPro"/>
</dbReference>
<dbReference type="InterPro" id="IPR010233">
    <property type="entry name" value="UbiG_MeTrfase"/>
</dbReference>
<organism evidence="6 7">
    <name type="scientific">Agaribacter marinus</name>
    <dbReference type="NCBI Taxonomy" id="1431249"/>
    <lineage>
        <taxon>Bacteria</taxon>
        <taxon>Pseudomonadati</taxon>
        <taxon>Pseudomonadota</taxon>
        <taxon>Gammaproteobacteria</taxon>
        <taxon>Alteromonadales</taxon>
        <taxon>Alteromonadaceae</taxon>
        <taxon>Agaribacter</taxon>
    </lineage>
</organism>